<feature type="repeat" description="RCC1" evidence="2">
    <location>
        <begin position="3"/>
        <end position="59"/>
    </location>
</feature>
<dbReference type="Proteomes" id="UP000664521">
    <property type="component" value="Unassembled WGS sequence"/>
</dbReference>
<sequence length="375" mass="40231">MLMMLFAFGSNGKGQLGIGNTKDQDTPQRCIFQFGNDESPGALIKICSGGNHTLALFDSGRLFSAGSNDVGQAGPKTVLLNQSDPVDQSINFTEVFLEAKLQKIKTCSATWEASTVVTEDDEIYTFGNGPNGELGTGEDNSLQPQKLIGFPPRNSSIVDIASSVRHVIVVLSDGQVYGWGNGRKGQLGQSKQGIIRTPQLIEGLGFHAKQATCGREFSYIVGDPSSPDHKYLGTDKWNLQSGIPPKASSPSLCRKSLGSSWCGISILDTSGEILSWGRNDHGQTAPKNLPNIMHVAVGSEHTLALTESGQVLAWGWGEHGNCGPVLHQNDNLGKSWHESWNEIPLQPMSRDEKVQGIGAGCATSFIWTASDYNGD</sequence>
<dbReference type="PROSITE" id="PS50012">
    <property type="entry name" value="RCC1_3"/>
    <property type="match status" value="4"/>
</dbReference>
<evidence type="ECO:0000313" key="5">
    <source>
        <dbReference type="Proteomes" id="UP000664521"/>
    </source>
</evidence>
<organism evidence="4 5">
    <name type="scientific">Heterodermia speciosa</name>
    <dbReference type="NCBI Taxonomy" id="116794"/>
    <lineage>
        <taxon>Eukaryota</taxon>
        <taxon>Fungi</taxon>
        <taxon>Dikarya</taxon>
        <taxon>Ascomycota</taxon>
        <taxon>Pezizomycotina</taxon>
        <taxon>Lecanoromycetes</taxon>
        <taxon>OSLEUM clade</taxon>
        <taxon>Lecanoromycetidae</taxon>
        <taxon>Caliciales</taxon>
        <taxon>Physciaceae</taxon>
        <taxon>Heterodermia</taxon>
    </lineage>
</organism>
<feature type="domain" description="RCC1-like" evidence="3">
    <location>
        <begin position="5"/>
        <end position="365"/>
    </location>
</feature>
<evidence type="ECO:0000256" key="1">
    <source>
        <dbReference type="ARBA" id="ARBA00022737"/>
    </source>
</evidence>
<dbReference type="PROSITE" id="PS00626">
    <property type="entry name" value="RCC1_2"/>
    <property type="match status" value="1"/>
</dbReference>
<evidence type="ECO:0000256" key="2">
    <source>
        <dbReference type="PROSITE-ProRule" id="PRU00235"/>
    </source>
</evidence>
<evidence type="ECO:0000259" key="3">
    <source>
        <dbReference type="Pfam" id="PF25390"/>
    </source>
</evidence>
<reference evidence="4" key="1">
    <citation type="submission" date="2021-03" db="EMBL/GenBank/DDBJ databases">
        <authorList>
            <person name="Tagirdzhanova G."/>
        </authorList>
    </citation>
    <scope>NUCLEOTIDE SEQUENCE</scope>
</reference>
<accession>A0A8H3F6J2</accession>
<dbReference type="InterPro" id="IPR058923">
    <property type="entry name" value="RCC1-like_dom"/>
</dbReference>
<dbReference type="Pfam" id="PF25390">
    <property type="entry name" value="WD40_RLD"/>
    <property type="match status" value="1"/>
</dbReference>
<protein>
    <recommendedName>
        <fullName evidence="3">RCC1-like domain-containing protein</fullName>
    </recommendedName>
</protein>
<dbReference type="PRINTS" id="PR00633">
    <property type="entry name" value="RCCNDNSATION"/>
</dbReference>
<name>A0A8H3F6J2_9LECA</name>
<feature type="repeat" description="RCC1" evidence="2">
    <location>
        <begin position="174"/>
        <end position="224"/>
    </location>
</feature>
<dbReference type="PANTHER" id="PTHR22870">
    <property type="entry name" value="REGULATOR OF CHROMOSOME CONDENSATION"/>
    <property type="match status" value="1"/>
</dbReference>
<feature type="repeat" description="RCC1" evidence="2">
    <location>
        <begin position="271"/>
        <end position="308"/>
    </location>
</feature>
<comment type="caution">
    <text evidence="4">The sequence shown here is derived from an EMBL/GenBank/DDBJ whole genome shotgun (WGS) entry which is preliminary data.</text>
</comment>
<feature type="repeat" description="RCC1" evidence="2">
    <location>
        <begin position="121"/>
        <end position="173"/>
    </location>
</feature>
<dbReference type="AlphaFoldDB" id="A0A8H3F6J2"/>
<dbReference type="InterPro" id="IPR009091">
    <property type="entry name" value="RCC1/BLIP-II"/>
</dbReference>
<gene>
    <name evidence="4" type="ORF">HETSPECPRED_003940</name>
</gene>
<dbReference type="PANTHER" id="PTHR22870:SF408">
    <property type="entry name" value="OS09G0560450 PROTEIN"/>
    <property type="match status" value="1"/>
</dbReference>
<dbReference type="InterPro" id="IPR051210">
    <property type="entry name" value="Ub_ligase/GEF_domain"/>
</dbReference>
<proteinExistence type="predicted"/>
<evidence type="ECO:0000313" key="4">
    <source>
        <dbReference type="EMBL" id="CAF9919081.1"/>
    </source>
</evidence>
<dbReference type="InterPro" id="IPR000408">
    <property type="entry name" value="Reg_chr_condens"/>
</dbReference>
<dbReference type="SUPFAM" id="SSF50985">
    <property type="entry name" value="RCC1/BLIP-II"/>
    <property type="match status" value="1"/>
</dbReference>
<dbReference type="Gene3D" id="2.130.10.30">
    <property type="entry name" value="Regulator of chromosome condensation 1/beta-lactamase-inhibitor protein II"/>
    <property type="match status" value="2"/>
</dbReference>
<keyword evidence="5" id="KW-1185">Reference proteome</keyword>
<dbReference type="EMBL" id="CAJPDS010000023">
    <property type="protein sequence ID" value="CAF9919081.1"/>
    <property type="molecule type" value="Genomic_DNA"/>
</dbReference>
<keyword evidence="1" id="KW-0677">Repeat</keyword>
<dbReference type="OrthoDB" id="5370059at2759"/>